<sequence length="304" mass="35752">MIEQITKERLLLSNIPISRTFEITKECEYPSDYVVIDFETNGLEPQKCDIIQMAAIRYRNDVKVDTFASFVYTTFVPPKVTELTSITLEDCKLAPKLKELLPRLLDFIGDDVIVAHNASFDLGFLTESMKRLKLPGQTFIYVDTLRLSRQKIKDVKWHKLPILKKYLKLEYDSHLAEDDCYVCHEVYKYCRGLSTIKKEPSIECIDDSKDLDSNSLSQLSETELEKLIERAKLHEETGEWDEAIDLYEQCISFQCETTEPYDRLILLYRKKRQKEDEVRVLEVAIKFFKSEDKYLIRLEKMKLK</sequence>
<feature type="domain" description="Exonuclease" evidence="2">
    <location>
        <begin position="32"/>
        <end position="196"/>
    </location>
</feature>
<dbReference type="FunFam" id="3.30.420.10:FF:000045">
    <property type="entry name" value="3'-5' exonuclease DinG"/>
    <property type="match status" value="1"/>
</dbReference>
<dbReference type="Pfam" id="PF00929">
    <property type="entry name" value="RNase_T"/>
    <property type="match status" value="1"/>
</dbReference>
<dbReference type="SMART" id="SM00479">
    <property type="entry name" value="EXOIII"/>
    <property type="match status" value="1"/>
</dbReference>
<dbReference type="InterPro" id="IPR012337">
    <property type="entry name" value="RNaseH-like_sf"/>
</dbReference>
<protein>
    <recommendedName>
        <fullName evidence="2">Exonuclease domain-containing protein</fullName>
    </recommendedName>
</protein>
<dbReference type="PANTHER" id="PTHR30231:SF41">
    <property type="entry name" value="DNA POLYMERASE III SUBUNIT EPSILON"/>
    <property type="match status" value="1"/>
</dbReference>
<evidence type="ECO:0000313" key="3">
    <source>
        <dbReference type="EMBL" id="UUF09753.1"/>
    </source>
</evidence>
<dbReference type="SUPFAM" id="SSF53098">
    <property type="entry name" value="Ribonuclease H-like"/>
    <property type="match status" value="1"/>
</dbReference>
<accession>A0A9Q9CJM2</accession>
<dbReference type="CDD" id="cd06127">
    <property type="entry name" value="DEDDh"/>
    <property type="match status" value="1"/>
</dbReference>
<dbReference type="GO" id="GO:0003676">
    <property type="term" value="F:nucleic acid binding"/>
    <property type="evidence" value="ECO:0007669"/>
    <property type="project" value="InterPro"/>
</dbReference>
<name>A0A9Q9CJM2_9FIRM</name>
<dbReference type="InterPro" id="IPR013520">
    <property type="entry name" value="Ribonucl_H"/>
</dbReference>
<keyword evidence="1" id="KW-0378">Hydrolase</keyword>
<organism evidence="3 4">
    <name type="scientific">Turicibacter bilis</name>
    <dbReference type="NCBI Taxonomy" id="2735723"/>
    <lineage>
        <taxon>Bacteria</taxon>
        <taxon>Bacillati</taxon>
        <taxon>Bacillota</taxon>
        <taxon>Erysipelotrichia</taxon>
        <taxon>Erysipelotrichales</taxon>
        <taxon>Turicibacteraceae</taxon>
        <taxon>Turicibacter</taxon>
    </lineage>
</organism>
<dbReference type="AlphaFoldDB" id="A0A9Q9CJM2"/>
<dbReference type="GO" id="GO:0045004">
    <property type="term" value="P:DNA replication proofreading"/>
    <property type="evidence" value="ECO:0007669"/>
    <property type="project" value="TreeGrafter"/>
</dbReference>
<dbReference type="GO" id="GO:0008408">
    <property type="term" value="F:3'-5' exonuclease activity"/>
    <property type="evidence" value="ECO:0007669"/>
    <property type="project" value="TreeGrafter"/>
</dbReference>
<keyword evidence="1" id="KW-0269">Exonuclease</keyword>
<keyword evidence="1" id="KW-0540">Nuclease</keyword>
<evidence type="ECO:0000259" key="2">
    <source>
        <dbReference type="SMART" id="SM00479"/>
    </source>
</evidence>
<dbReference type="PANTHER" id="PTHR30231">
    <property type="entry name" value="DNA POLYMERASE III SUBUNIT EPSILON"/>
    <property type="match status" value="1"/>
</dbReference>
<gene>
    <name evidence="3" type="ORF">J0J70_12920</name>
</gene>
<evidence type="ECO:0000256" key="1">
    <source>
        <dbReference type="ARBA" id="ARBA00022839"/>
    </source>
</evidence>
<evidence type="ECO:0000313" key="4">
    <source>
        <dbReference type="Proteomes" id="UP001058072"/>
    </source>
</evidence>
<dbReference type="EMBL" id="CP071250">
    <property type="protein sequence ID" value="UUF09753.1"/>
    <property type="molecule type" value="Genomic_DNA"/>
</dbReference>
<dbReference type="GO" id="GO:0005829">
    <property type="term" value="C:cytosol"/>
    <property type="evidence" value="ECO:0007669"/>
    <property type="project" value="TreeGrafter"/>
</dbReference>
<dbReference type="Proteomes" id="UP001058072">
    <property type="component" value="Chromosome"/>
</dbReference>
<dbReference type="SUPFAM" id="SSF48452">
    <property type="entry name" value="TPR-like"/>
    <property type="match status" value="1"/>
</dbReference>
<dbReference type="Gene3D" id="1.25.40.10">
    <property type="entry name" value="Tetratricopeptide repeat domain"/>
    <property type="match status" value="1"/>
</dbReference>
<reference evidence="3" key="1">
    <citation type="submission" date="2021-03" db="EMBL/GenBank/DDBJ databases">
        <title>Comparative Genomics and Metabolomics in the genus Turicibacter.</title>
        <authorList>
            <person name="Maki J."/>
            <person name="Looft T."/>
        </authorList>
    </citation>
    <scope>NUCLEOTIDE SEQUENCE</scope>
    <source>
        <strain evidence="3">ISU324</strain>
    </source>
</reference>
<proteinExistence type="predicted"/>
<dbReference type="InterPro" id="IPR036397">
    <property type="entry name" value="RNaseH_sf"/>
</dbReference>
<dbReference type="InterPro" id="IPR011990">
    <property type="entry name" value="TPR-like_helical_dom_sf"/>
</dbReference>
<dbReference type="Gene3D" id="3.30.420.10">
    <property type="entry name" value="Ribonuclease H-like superfamily/Ribonuclease H"/>
    <property type="match status" value="1"/>
</dbReference>